<dbReference type="InterPro" id="IPR001138">
    <property type="entry name" value="Zn2Cys6_DnaBD"/>
</dbReference>
<keyword evidence="3" id="KW-0805">Transcription regulation</keyword>
<dbReference type="Proteomes" id="UP000800035">
    <property type="component" value="Unassembled WGS sequence"/>
</dbReference>
<feature type="region of interest" description="Disordered" evidence="7">
    <location>
        <begin position="672"/>
        <end position="701"/>
    </location>
</feature>
<feature type="compositionally biased region" description="Acidic residues" evidence="7">
    <location>
        <begin position="139"/>
        <end position="149"/>
    </location>
</feature>
<name>A0A6A5T8F3_9PLEO</name>
<dbReference type="PROSITE" id="PS50048">
    <property type="entry name" value="ZN2_CY6_FUNGAL_2"/>
    <property type="match status" value="1"/>
</dbReference>
<dbReference type="InterPro" id="IPR051430">
    <property type="entry name" value="Fungal_TF_Env_Response"/>
</dbReference>
<keyword evidence="6" id="KW-0539">Nucleus</keyword>
<feature type="compositionally biased region" description="Polar residues" evidence="7">
    <location>
        <begin position="73"/>
        <end position="84"/>
    </location>
</feature>
<evidence type="ECO:0000256" key="7">
    <source>
        <dbReference type="SAM" id="MobiDB-lite"/>
    </source>
</evidence>
<dbReference type="SUPFAM" id="SSF57701">
    <property type="entry name" value="Zn2/Cys6 DNA-binding domain"/>
    <property type="match status" value="1"/>
</dbReference>
<dbReference type="GO" id="GO:0001228">
    <property type="term" value="F:DNA-binding transcription activator activity, RNA polymerase II-specific"/>
    <property type="evidence" value="ECO:0007669"/>
    <property type="project" value="TreeGrafter"/>
</dbReference>
<feature type="region of interest" description="Disordered" evidence="7">
    <location>
        <begin position="110"/>
        <end position="150"/>
    </location>
</feature>
<keyword evidence="4" id="KW-0238">DNA-binding</keyword>
<proteinExistence type="predicted"/>
<dbReference type="GO" id="GO:0000978">
    <property type="term" value="F:RNA polymerase II cis-regulatory region sequence-specific DNA binding"/>
    <property type="evidence" value="ECO:0007669"/>
    <property type="project" value="TreeGrafter"/>
</dbReference>
<feature type="compositionally biased region" description="Low complexity" evidence="7">
    <location>
        <begin position="110"/>
        <end position="122"/>
    </location>
</feature>
<dbReference type="AlphaFoldDB" id="A0A6A5T8F3"/>
<feature type="region of interest" description="Disordered" evidence="7">
    <location>
        <begin position="1"/>
        <end position="23"/>
    </location>
</feature>
<dbReference type="OrthoDB" id="762982at2759"/>
<protein>
    <recommendedName>
        <fullName evidence="8">Zn(2)-C6 fungal-type domain-containing protein</fullName>
    </recommendedName>
</protein>
<evidence type="ECO:0000313" key="9">
    <source>
        <dbReference type="EMBL" id="KAF1948933.1"/>
    </source>
</evidence>
<gene>
    <name evidence="9" type="ORF">CC80DRAFT_283036</name>
</gene>
<keyword evidence="2" id="KW-0862">Zinc</keyword>
<evidence type="ECO:0000313" key="10">
    <source>
        <dbReference type="Proteomes" id="UP000800035"/>
    </source>
</evidence>
<feature type="compositionally biased region" description="Low complexity" evidence="7">
    <location>
        <begin position="678"/>
        <end position="690"/>
    </location>
</feature>
<accession>A0A6A5T8F3</accession>
<keyword evidence="5" id="KW-0804">Transcription</keyword>
<dbReference type="InterPro" id="IPR036864">
    <property type="entry name" value="Zn2-C6_fun-type_DNA-bd_sf"/>
</dbReference>
<evidence type="ECO:0000256" key="3">
    <source>
        <dbReference type="ARBA" id="ARBA00023015"/>
    </source>
</evidence>
<dbReference type="Pfam" id="PF04082">
    <property type="entry name" value="Fungal_trans"/>
    <property type="match status" value="1"/>
</dbReference>
<evidence type="ECO:0000256" key="4">
    <source>
        <dbReference type="ARBA" id="ARBA00023125"/>
    </source>
</evidence>
<keyword evidence="10" id="KW-1185">Reference proteome</keyword>
<dbReference type="GO" id="GO:0008270">
    <property type="term" value="F:zinc ion binding"/>
    <property type="evidence" value="ECO:0007669"/>
    <property type="project" value="InterPro"/>
</dbReference>
<feature type="region of interest" description="Disordered" evidence="7">
    <location>
        <begin position="44"/>
        <end position="86"/>
    </location>
</feature>
<dbReference type="EMBL" id="ML977045">
    <property type="protein sequence ID" value="KAF1948933.1"/>
    <property type="molecule type" value="Genomic_DNA"/>
</dbReference>
<dbReference type="SMART" id="SM00906">
    <property type="entry name" value="Fungal_trans"/>
    <property type="match status" value="1"/>
</dbReference>
<dbReference type="SMART" id="SM00066">
    <property type="entry name" value="GAL4"/>
    <property type="match status" value="1"/>
</dbReference>
<dbReference type="GO" id="GO:0006351">
    <property type="term" value="P:DNA-templated transcription"/>
    <property type="evidence" value="ECO:0007669"/>
    <property type="project" value="InterPro"/>
</dbReference>
<reference evidence="9" key="1">
    <citation type="journal article" date="2020" name="Stud. Mycol.">
        <title>101 Dothideomycetes genomes: a test case for predicting lifestyles and emergence of pathogens.</title>
        <authorList>
            <person name="Haridas S."/>
            <person name="Albert R."/>
            <person name="Binder M."/>
            <person name="Bloem J."/>
            <person name="Labutti K."/>
            <person name="Salamov A."/>
            <person name="Andreopoulos B."/>
            <person name="Baker S."/>
            <person name="Barry K."/>
            <person name="Bills G."/>
            <person name="Bluhm B."/>
            <person name="Cannon C."/>
            <person name="Castanera R."/>
            <person name="Culley D."/>
            <person name="Daum C."/>
            <person name="Ezra D."/>
            <person name="Gonzalez J."/>
            <person name="Henrissat B."/>
            <person name="Kuo A."/>
            <person name="Liang C."/>
            <person name="Lipzen A."/>
            <person name="Lutzoni F."/>
            <person name="Magnuson J."/>
            <person name="Mondo S."/>
            <person name="Nolan M."/>
            <person name="Ohm R."/>
            <person name="Pangilinan J."/>
            <person name="Park H.-J."/>
            <person name="Ramirez L."/>
            <person name="Alfaro M."/>
            <person name="Sun H."/>
            <person name="Tritt A."/>
            <person name="Yoshinaga Y."/>
            <person name="Zwiers L.-H."/>
            <person name="Turgeon B."/>
            <person name="Goodwin S."/>
            <person name="Spatafora J."/>
            <person name="Crous P."/>
            <person name="Grigoriev I."/>
        </authorList>
    </citation>
    <scope>NUCLEOTIDE SEQUENCE</scope>
    <source>
        <strain evidence="9">CBS 675.92</strain>
    </source>
</reference>
<keyword evidence="1" id="KW-0479">Metal-binding</keyword>
<feature type="domain" description="Zn(2)-C6 fungal-type" evidence="8">
    <location>
        <begin position="32"/>
        <end position="63"/>
    </location>
</feature>
<organism evidence="9 10">
    <name type="scientific">Byssothecium circinans</name>
    <dbReference type="NCBI Taxonomy" id="147558"/>
    <lineage>
        <taxon>Eukaryota</taxon>
        <taxon>Fungi</taxon>
        <taxon>Dikarya</taxon>
        <taxon>Ascomycota</taxon>
        <taxon>Pezizomycotina</taxon>
        <taxon>Dothideomycetes</taxon>
        <taxon>Pleosporomycetidae</taxon>
        <taxon>Pleosporales</taxon>
        <taxon>Massarineae</taxon>
        <taxon>Massarinaceae</taxon>
        <taxon>Byssothecium</taxon>
    </lineage>
</organism>
<dbReference type="CDD" id="cd00067">
    <property type="entry name" value="GAL4"/>
    <property type="match status" value="1"/>
</dbReference>
<evidence type="ECO:0000259" key="8">
    <source>
        <dbReference type="PROSITE" id="PS50048"/>
    </source>
</evidence>
<dbReference type="CDD" id="cd12148">
    <property type="entry name" value="fungal_TF_MHR"/>
    <property type="match status" value="1"/>
</dbReference>
<dbReference type="InterPro" id="IPR007219">
    <property type="entry name" value="XnlR_reg_dom"/>
</dbReference>
<dbReference type="PANTHER" id="PTHR31944:SF131">
    <property type="entry name" value="HEME-RESPONSIVE ZINC FINGER TRANSCRIPTION FACTOR HAP1"/>
    <property type="match status" value="1"/>
</dbReference>
<evidence type="ECO:0000256" key="2">
    <source>
        <dbReference type="ARBA" id="ARBA00022833"/>
    </source>
</evidence>
<feature type="compositionally biased region" description="Polar residues" evidence="7">
    <location>
        <begin position="7"/>
        <end position="17"/>
    </location>
</feature>
<evidence type="ECO:0000256" key="5">
    <source>
        <dbReference type="ARBA" id="ARBA00023163"/>
    </source>
</evidence>
<evidence type="ECO:0000256" key="1">
    <source>
        <dbReference type="ARBA" id="ARBA00022723"/>
    </source>
</evidence>
<dbReference type="PANTHER" id="PTHR31944">
    <property type="entry name" value="HEME-RESPONSIVE ZINC FINGER TRANSCRIPTION FACTOR HAP1"/>
    <property type="match status" value="1"/>
</dbReference>
<dbReference type="Gene3D" id="4.10.240.10">
    <property type="entry name" value="Zn(2)-C6 fungal-type DNA-binding domain"/>
    <property type="match status" value="1"/>
</dbReference>
<sequence length="884" mass="97125">MTPTPPSSTNSGQSPQDAQFRVVRKRNRVPLSCGPCRHRKLKCNRGHPCDNCTKRGDSPSCTYATPGNRKKSGASTSPATSPDDMQNRIDRLEGLVLSLMTNGAQSAGPAAAQQALANSMSSGSDAQHHVHMANGPDSIPEEDAGDESEVEHVTKSIGVMKMDNNRTVFASEAHWYAILGEISEVKTYFHEHKKQYEDQLKRYKAAHADDNNLGTAFLFGGSKPLSHAELLSRFPPKATADILVSRYFNTYDPGIHIIHGPTFQKQYDKHWLAPNESPVIWLGLVYAMMCNALQSYTRAGDEPAEYRGQSWAMSGEYRNLTAQCLAAADITSPITYMLEVIILHVYADYARSRDSQAGILVSTGVIVRLAMRMGLHRDSGPYPGITVFQGEMRRRVWAAIRSMDLLFSAQAGLPPVVRPRDTNSEIPRNLYDDELFEDMKVLPPSRPEEEATPTLFLINRTRLIYKLGEAVELTESLTCASYEEIMKLDAQTRELHDMIAPHLKIRSMDESARDPSTLIMQRFTLDLMYLKIIATLHRKYLSASRVNPRFTYSRRAVIDASMTLLQHQATLHRECQLGGRLRNVKWFISSLTTVDFLLAAMIVCSDLYHTARTERQGRSRPGDCLWNEDRQKEMLDAIETAVGIWDGLKDGSMEAYKAHSTLNVMLGQLKEHHATRGQQQSFSSASSAFPAPSPMDDSNVAPEHSAAMTLGMLSTGGMTPNSANMFETRYPPTMANLLNDPTPHQSGLAPGFNGVPNGAENAPSSFSNLFGSGIGFQNLDLPPTDSIDWNAWDSYIQGQNMDATNSFFPADFGVMPMQTDNVNGNGLADTAVSNAQPNNAHANAFCGNGGAFMGVNNAADGKTASSAAGDGGYVMGFMIPKANQ</sequence>
<dbReference type="GO" id="GO:0005634">
    <property type="term" value="C:nucleus"/>
    <property type="evidence" value="ECO:0007669"/>
    <property type="project" value="TreeGrafter"/>
</dbReference>
<dbReference type="Pfam" id="PF00172">
    <property type="entry name" value="Zn_clus"/>
    <property type="match status" value="1"/>
</dbReference>
<evidence type="ECO:0000256" key="6">
    <source>
        <dbReference type="ARBA" id="ARBA00023242"/>
    </source>
</evidence>
<dbReference type="PROSITE" id="PS00463">
    <property type="entry name" value="ZN2_CY6_FUNGAL_1"/>
    <property type="match status" value="1"/>
</dbReference>